<keyword evidence="2" id="KW-0805">Transcription regulation</keyword>
<keyword evidence="7" id="KW-1185">Reference proteome</keyword>
<evidence type="ECO:0000256" key="3">
    <source>
        <dbReference type="ARBA" id="ARBA00023082"/>
    </source>
</evidence>
<evidence type="ECO:0000256" key="5">
    <source>
        <dbReference type="ARBA" id="ARBA00023163"/>
    </source>
</evidence>
<dbReference type="InterPro" id="IPR013325">
    <property type="entry name" value="RNA_pol_sigma_r2"/>
</dbReference>
<evidence type="ECO:0000256" key="2">
    <source>
        <dbReference type="ARBA" id="ARBA00023015"/>
    </source>
</evidence>
<evidence type="ECO:0000313" key="6">
    <source>
        <dbReference type="EMBL" id="QEG15568.1"/>
    </source>
</evidence>
<dbReference type="InterPro" id="IPR013324">
    <property type="entry name" value="RNA_pol_sigma_r3/r4-like"/>
</dbReference>
<comment type="similarity">
    <text evidence="1">Belongs to the sigma-70 factor family. ECF subfamily.</text>
</comment>
<accession>A0ABX5YJ71</accession>
<gene>
    <name evidence="6" type="ORF">GmarT_14090</name>
</gene>
<reference evidence="6 7" key="1">
    <citation type="submission" date="2019-08" db="EMBL/GenBank/DDBJ databases">
        <title>Deep-cultivation of Planctomycetes and their phenomic and genomic characterization uncovers novel biology.</title>
        <authorList>
            <person name="Wiegand S."/>
            <person name="Jogler M."/>
            <person name="Boedeker C."/>
            <person name="Pinto D."/>
            <person name="Vollmers J."/>
            <person name="Rivas-Marin E."/>
            <person name="Kohn T."/>
            <person name="Peeters S.H."/>
            <person name="Heuer A."/>
            <person name="Rast P."/>
            <person name="Oberbeckmann S."/>
            <person name="Bunk B."/>
            <person name="Jeske O."/>
            <person name="Meyerdierks A."/>
            <person name="Storesund J.E."/>
            <person name="Kallscheuer N."/>
            <person name="Luecker S."/>
            <person name="Lage O.M."/>
            <person name="Pohl T."/>
            <person name="Merkel B.J."/>
            <person name="Hornburger P."/>
            <person name="Mueller R.-W."/>
            <person name="Bruemmer F."/>
            <person name="Labrenz M."/>
            <person name="Spormann A.M."/>
            <person name="Op den Camp H."/>
            <person name="Overmann J."/>
            <person name="Amann R."/>
            <person name="Jetten M.S.M."/>
            <person name="Mascher T."/>
            <person name="Medema M.H."/>
            <person name="Devos D.P."/>
            <person name="Kaster A.-K."/>
            <person name="Ovreas L."/>
            <person name="Rohde M."/>
            <person name="Galperin M.Y."/>
            <person name="Jogler C."/>
        </authorList>
    </citation>
    <scope>NUCLEOTIDE SEQUENCE [LARGE SCALE GENOMIC DNA]</scope>
    <source>
        <strain evidence="6 7">DSM 8797</strain>
    </source>
</reference>
<evidence type="ECO:0000313" key="7">
    <source>
        <dbReference type="Proteomes" id="UP000322887"/>
    </source>
</evidence>
<protein>
    <submittedName>
        <fullName evidence="6">RNA polymerase sigma factor SigZ</fullName>
    </submittedName>
</protein>
<sequence>MPGEIENWLQSELNSITDRISIEIEDDQCPHWHAEGLHLHTQVQLSVQTAMVKLREEETRAAEGNETSEMLVVSLQASTQRLQHWLKARARSILFLSNWGNDVAQRVAADLARKFSHQGRYLNLVEDAVQDAFIEFQETLEEQGDEFPIASKSKFSAWIRVAAKRNLLDYGRREMKYCALPGETTDYLSSRSGYHLDPELVKLGKEIISRMPEEYREILGQRYADEATFSQIRFSLGVSLGKVFNDCQNAVSWLRQQFLDLEGSFVAEDWQVLTEIILLLLLNEDEDFNTTE</sequence>
<dbReference type="EMBL" id="CP042910">
    <property type="protein sequence ID" value="QEG15568.1"/>
    <property type="molecule type" value="Genomic_DNA"/>
</dbReference>
<organism evidence="6 7">
    <name type="scientific">Gimesia maris</name>
    <dbReference type="NCBI Taxonomy" id="122"/>
    <lineage>
        <taxon>Bacteria</taxon>
        <taxon>Pseudomonadati</taxon>
        <taxon>Planctomycetota</taxon>
        <taxon>Planctomycetia</taxon>
        <taxon>Planctomycetales</taxon>
        <taxon>Planctomycetaceae</taxon>
        <taxon>Gimesia</taxon>
    </lineage>
</organism>
<dbReference type="SUPFAM" id="SSF88659">
    <property type="entry name" value="Sigma3 and sigma4 domains of RNA polymerase sigma factors"/>
    <property type="match status" value="1"/>
</dbReference>
<dbReference type="GeneID" id="98646045"/>
<dbReference type="SUPFAM" id="SSF88946">
    <property type="entry name" value="Sigma2 domain of RNA polymerase sigma factors"/>
    <property type="match status" value="1"/>
</dbReference>
<dbReference type="InterPro" id="IPR036388">
    <property type="entry name" value="WH-like_DNA-bd_sf"/>
</dbReference>
<dbReference type="InterPro" id="IPR039425">
    <property type="entry name" value="RNA_pol_sigma-70-like"/>
</dbReference>
<dbReference type="PANTHER" id="PTHR43133">
    <property type="entry name" value="RNA POLYMERASE ECF-TYPE SIGMA FACTO"/>
    <property type="match status" value="1"/>
</dbReference>
<dbReference type="Gene3D" id="1.10.10.10">
    <property type="entry name" value="Winged helix-like DNA-binding domain superfamily/Winged helix DNA-binding domain"/>
    <property type="match status" value="1"/>
</dbReference>
<evidence type="ECO:0000256" key="4">
    <source>
        <dbReference type="ARBA" id="ARBA00023125"/>
    </source>
</evidence>
<dbReference type="RefSeq" id="WP_002648620.1">
    <property type="nucleotide sequence ID" value="NZ_CP042910.1"/>
</dbReference>
<dbReference type="PANTHER" id="PTHR43133:SF8">
    <property type="entry name" value="RNA POLYMERASE SIGMA FACTOR HI_1459-RELATED"/>
    <property type="match status" value="1"/>
</dbReference>
<dbReference type="Proteomes" id="UP000322887">
    <property type="component" value="Chromosome"/>
</dbReference>
<dbReference type="Gene3D" id="1.10.1740.10">
    <property type="match status" value="1"/>
</dbReference>
<keyword evidence="3" id="KW-0731">Sigma factor</keyword>
<keyword evidence="4" id="KW-0238">DNA-binding</keyword>
<evidence type="ECO:0000256" key="1">
    <source>
        <dbReference type="ARBA" id="ARBA00010641"/>
    </source>
</evidence>
<keyword evidence="5" id="KW-0804">Transcription</keyword>
<proteinExistence type="inferred from homology"/>
<name>A0ABX5YJ71_9PLAN</name>